<keyword evidence="8" id="KW-1185">Reference proteome</keyword>
<dbReference type="GO" id="GO:0000435">
    <property type="term" value="P:positive regulation of transcription from RNA polymerase II promoter by galactose"/>
    <property type="evidence" value="ECO:0007669"/>
    <property type="project" value="TreeGrafter"/>
</dbReference>
<name>A0A8H4U2X4_9HYPO</name>
<keyword evidence="4" id="KW-0539">Nucleus</keyword>
<evidence type="ECO:0000256" key="2">
    <source>
        <dbReference type="ARBA" id="ARBA00023015"/>
    </source>
</evidence>
<evidence type="ECO:0000313" key="8">
    <source>
        <dbReference type="Proteomes" id="UP000622797"/>
    </source>
</evidence>
<dbReference type="OrthoDB" id="2571985at2759"/>
<gene>
    <name evidence="7" type="ORF">FSARC_4095</name>
</gene>
<proteinExistence type="predicted"/>
<feature type="region of interest" description="Disordered" evidence="5">
    <location>
        <begin position="72"/>
        <end position="110"/>
    </location>
</feature>
<dbReference type="PROSITE" id="PS00463">
    <property type="entry name" value="ZN2_CY6_FUNGAL_1"/>
    <property type="match status" value="1"/>
</dbReference>
<evidence type="ECO:0000256" key="1">
    <source>
        <dbReference type="ARBA" id="ARBA00022723"/>
    </source>
</evidence>
<dbReference type="InterPro" id="IPR001138">
    <property type="entry name" value="Zn2Cys6_DnaBD"/>
</dbReference>
<reference evidence="7" key="2">
    <citation type="submission" date="2020-05" db="EMBL/GenBank/DDBJ databases">
        <authorList>
            <person name="Kim H.-S."/>
            <person name="Proctor R.H."/>
            <person name="Brown D.W."/>
        </authorList>
    </citation>
    <scope>NUCLEOTIDE SEQUENCE</scope>
    <source>
        <strain evidence="7">NRRL 20472</strain>
    </source>
</reference>
<dbReference type="GO" id="GO:0006351">
    <property type="term" value="P:DNA-templated transcription"/>
    <property type="evidence" value="ECO:0007669"/>
    <property type="project" value="InterPro"/>
</dbReference>
<dbReference type="CDD" id="cd00067">
    <property type="entry name" value="GAL4"/>
    <property type="match status" value="1"/>
</dbReference>
<dbReference type="PROSITE" id="PS50048">
    <property type="entry name" value="ZN2_CY6_FUNGAL_2"/>
    <property type="match status" value="1"/>
</dbReference>
<dbReference type="Gene3D" id="4.10.240.10">
    <property type="entry name" value="Zn(2)-C6 fungal-type DNA-binding domain"/>
    <property type="match status" value="1"/>
</dbReference>
<dbReference type="GO" id="GO:0000978">
    <property type="term" value="F:RNA polymerase II cis-regulatory region sequence-specific DNA binding"/>
    <property type="evidence" value="ECO:0007669"/>
    <property type="project" value="TreeGrafter"/>
</dbReference>
<dbReference type="InterPro" id="IPR051127">
    <property type="entry name" value="Fungal_SecMet_Regulators"/>
</dbReference>
<accession>A0A8H4U2X4</accession>
<dbReference type="EMBL" id="JABEXW010000196">
    <property type="protein sequence ID" value="KAF4968528.1"/>
    <property type="molecule type" value="Genomic_DNA"/>
</dbReference>
<dbReference type="GO" id="GO:0008270">
    <property type="term" value="F:zinc ion binding"/>
    <property type="evidence" value="ECO:0007669"/>
    <property type="project" value="InterPro"/>
</dbReference>
<keyword evidence="1" id="KW-0479">Metal-binding</keyword>
<organism evidence="7 8">
    <name type="scientific">Fusarium sarcochroum</name>
    <dbReference type="NCBI Taxonomy" id="1208366"/>
    <lineage>
        <taxon>Eukaryota</taxon>
        <taxon>Fungi</taxon>
        <taxon>Dikarya</taxon>
        <taxon>Ascomycota</taxon>
        <taxon>Pezizomycotina</taxon>
        <taxon>Sordariomycetes</taxon>
        <taxon>Hypocreomycetidae</taxon>
        <taxon>Hypocreales</taxon>
        <taxon>Nectriaceae</taxon>
        <taxon>Fusarium</taxon>
        <taxon>Fusarium lateritium species complex</taxon>
    </lineage>
</organism>
<dbReference type="GO" id="GO:0000981">
    <property type="term" value="F:DNA-binding transcription factor activity, RNA polymerase II-specific"/>
    <property type="evidence" value="ECO:0007669"/>
    <property type="project" value="InterPro"/>
</dbReference>
<feature type="domain" description="Zn(2)-C6 fungal-type" evidence="6">
    <location>
        <begin position="25"/>
        <end position="54"/>
    </location>
</feature>
<reference evidence="7" key="1">
    <citation type="journal article" date="2020" name="BMC Genomics">
        <title>Correction to: Identification and distribution of gene clusters required for synthesis of sphingolipid metabolism inhibitors in diverse species of the filamentous fungus Fusarium.</title>
        <authorList>
            <person name="Kim H.S."/>
            <person name="Lohmar J.M."/>
            <person name="Busman M."/>
            <person name="Brown D.W."/>
            <person name="Naumann T.A."/>
            <person name="Divon H.H."/>
            <person name="Lysoe E."/>
            <person name="Uhlig S."/>
            <person name="Proctor R.H."/>
        </authorList>
    </citation>
    <scope>NUCLEOTIDE SEQUENCE</scope>
    <source>
        <strain evidence="7">NRRL 20472</strain>
    </source>
</reference>
<comment type="caution">
    <text evidence="7">The sequence shown here is derived from an EMBL/GenBank/DDBJ whole genome shotgun (WGS) entry which is preliminary data.</text>
</comment>
<dbReference type="PANTHER" id="PTHR47424">
    <property type="entry name" value="REGULATORY PROTEIN GAL4"/>
    <property type="match status" value="1"/>
</dbReference>
<dbReference type="CDD" id="cd12148">
    <property type="entry name" value="fungal_TF_MHR"/>
    <property type="match status" value="1"/>
</dbReference>
<dbReference type="SMART" id="SM00906">
    <property type="entry name" value="Fungal_trans"/>
    <property type="match status" value="1"/>
</dbReference>
<evidence type="ECO:0000256" key="4">
    <source>
        <dbReference type="ARBA" id="ARBA00023242"/>
    </source>
</evidence>
<feature type="compositionally biased region" description="Polar residues" evidence="5">
    <location>
        <begin position="92"/>
        <end position="104"/>
    </location>
</feature>
<evidence type="ECO:0000256" key="5">
    <source>
        <dbReference type="SAM" id="MobiDB-lite"/>
    </source>
</evidence>
<sequence length="640" mass="72115">MEMGPANDASAPAAKRRRHPRAVLACERCRLKKYKCSEAQPCSHCKRSGAECKYGRGYRVSNDRASLLSDASNAAGQPNLRVQELSPRLQPTGKSPTPISQTPQPDLAGLQSPISARTRLPPMSIGDGSQALAISPSEESEIAEVNQHTNGIEYHGNTSSMSFLGSLQRLREQRTTLSDPAEHLTASLAANGFYSKRANTFIEGYFGGIHYVHPIIDKEDFLSRADELWRGTNCSDVHFIALYLSVLSLGALTRTWNESSLDGLNRFQWSRKLFAEAQTLLDEIQFSSKMETIQCFYVMAKICQNELNPNLAYMYLGWAIRSCLAAGMNRETPSPNAKNCINMSRIWCEMSFLLGRPDTLGQDEYHNRSMPPIDDSEYAIISAMVQFGRIMRKVSIGIYHSQLPTLETIGLACEIEREMDDWVNSLPQRRGASLRDPDWRRKQRLVLDLRYHNVRMLLFRPFVTQCARDSSQPPYELMAAVEKCISSAQKTIEIVYEAYKVHTYFRTWWYNTTYITIAASVLLLYESRTKERSTTSNLALIETAIEILEVMDESIVARNAAEVIRHFVRELNSAPNGTSENIMGQDATSLENVQQAPTPGPWPSLDFGLSGFEFLDFPLGEMTTVFDELYKSLDHTVELD</sequence>
<dbReference type="Pfam" id="PF04082">
    <property type="entry name" value="Fungal_trans"/>
    <property type="match status" value="1"/>
</dbReference>
<dbReference type="Pfam" id="PF00172">
    <property type="entry name" value="Zn_clus"/>
    <property type="match status" value="1"/>
</dbReference>
<dbReference type="SMART" id="SM00066">
    <property type="entry name" value="GAL4"/>
    <property type="match status" value="1"/>
</dbReference>
<keyword evidence="2" id="KW-0805">Transcription regulation</keyword>
<evidence type="ECO:0000259" key="6">
    <source>
        <dbReference type="PROSITE" id="PS50048"/>
    </source>
</evidence>
<dbReference type="InterPro" id="IPR007219">
    <property type="entry name" value="XnlR_reg_dom"/>
</dbReference>
<keyword evidence="3" id="KW-0804">Transcription</keyword>
<evidence type="ECO:0000256" key="3">
    <source>
        <dbReference type="ARBA" id="ARBA00023163"/>
    </source>
</evidence>
<evidence type="ECO:0000313" key="7">
    <source>
        <dbReference type="EMBL" id="KAF4968528.1"/>
    </source>
</evidence>
<dbReference type="PANTHER" id="PTHR47424:SF15">
    <property type="entry name" value="ZN(II)2CYS6 TRANSCRIPTION FACTOR (EUROFUNG)"/>
    <property type="match status" value="1"/>
</dbReference>
<protein>
    <recommendedName>
        <fullName evidence="6">Zn(2)-C6 fungal-type domain-containing protein</fullName>
    </recommendedName>
</protein>
<dbReference type="Proteomes" id="UP000622797">
    <property type="component" value="Unassembled WGS sequence"/>
</dbReference>
<dbReference type="SUPFAM" id="SSF57701">
    <property type="entry name" value="Zn2/Cys6 DNA-binding domain"/>
    <property type="match status" value="1"/>
</dbReference>
<dbReference type="InterPro" id="IPR036864">
    <property type="entry name" value="Zn2-C6_fun-type_DNA-bd_sf"/>
</dbReference>
<dbReference type="AlphaFoldDB" id="A0A8H4U2X4"/>
<dbReference type="GO" id="GO:0005634">
    <property type="term" value="C:nucleus"/>
    <property type="evidence" value="ECO:0007669"/>
    <property type="project" value="TreeGrafter"/>
</dbReference>